<organism evidence="9 11">
    <name type="scientific">Bacillus canaveralius</name>
    <dbReference type="NCBI Taxonomy" id="1403243"/>
    <lineage>
        <taxon>Bacteria</taxon>
        <taxon>Bacillati</taxon>
        <taxon>Bacillota</taxon>
        <taxon>Bacilli</taxon>
        <taxon>Bacillales</taxon>
        <taxon>Bacillaceae</taxon>
        <taxon>Bacillus</taxon>
    </lineage>
</organism>
<evidence type="ECO:0000313" key="9">
    <source>
        <dbReference type="EMBL" id="PLR81660.1"/>
    </source>
</evidence>
<dbReference type="GO" id="GO:0005886">
    <property type="term" value="C:plasma membrane"/>
    <property type="evidence" value="ECO:0007669"/>
    <property type="project" value="UniProtKB-SubCell"/>
</dbReference>
<dbReference type="EMBL" id="PGVD01000076">
    <property type="protein sequence ID" value="PLR89876.1"/>
    <property type="molecule type" value="Genomic_DNA"/>
</dbReference>
<keyword evidence="2" id="KW-1003">Cell membrane</keyword>
<comment type="caution">
    <text evidence="9">The sequence shown here is derived from an EMBL/GenBank/DDBJ whole genome shotgun (WGS) entry which is preliminary data.</text>
</comment>
<feature type="transmembrane region" description="Helical" evidence="7">
    <location>
        <begin position="51"/>
        <end position="73"/>
    </location>
</feature>
<evidence type="ECO:0000259" key="8">
    <source>
        <dbReference type="Pfam" id="PF06808"/>
    </source>
</evidence>
<keyword evidence="3" id="KW-0997">Cell inner membrane</keyword>
<feature type="transmembrane region" description="Helical" evidence="7">
    <location>
        <begin position="138"/>
        <end position="162"/>
    </location>
</feature>
<dbReference type="PANTHER" id="PTHR33362:SF4">
    <property type="entry name" value="2,3-DIKETO-L-GULONATE TRAP TRANSPORTER LARGE PERMEASE PROTEIN YIAN"/>
    <property type="match status" value="1"/>
</dbReference>
<evidence type="ECO:0000313" key="11">
    <source>
        <dbReference type="Proteomes" id="UP000234951"/>
    </source>
</evidence>
<feature type="transmembrane region" description="Helical" evidence="7">
    <location>
        <begin position="169"/>
        <end position="191"/>
    </location>
</feature>
<dbReference type="PANTHER" id="PTHR33362">
    <property type="entry name" value="SIALIC ACID TRAP TRANSPORTER PERMEASE PROTEIN SIAT-RELATED"/>
    <property type="match status" value="1"/>
</dbReference>
<dbReference type="Proteomes" id="UP000234951">
    <property type="component" value="Unassembled WGS sequence"/>
</dbReference>
<dbReference type="RefSeq" id="WP_101578089.1">
    <property type="nucleotide sequence ID" value="NZ_PGVA01000032.1"/>
</dbReference>
<evidence type="ECO:0000256" key="2">
    <source>
        <dbReference type="ARBA" id="ARBA00022475"/>
    </source>
</evidence>
<evidence type="ECO:0000313" key="10">
    <source>
        <dbReference type="EMBL" id="PLR89876.1"/>
    </source>
</evidence>
<dbReference type="AlphaFoldDB" id="A0A2N5GK09"/>
<keyword evidence="5 7" id="KW-1133">Transmembrane helix</keyword>
<keyword evidence="12" id="KW-1185">Reference proteome</keyword>
<dbReference type="Pfam" id="PF06808">
    <property type="entry name" value="DctM"/>
    <property type="match status" value="1"/>
</dbReference>
<dbReference type="OrthoDB" id="9785600at2"/>
<feature type="transmembrane region" description="Helical" evidence="7">
    <location>
        <begin position="94"/>
        <end position="126"/>
    </location>
</feature>
<feature type="transmembrane region" description="Helical" evidence="7">
    <location>
        <begin position="394"/>
        <end position="415"/>
    </location>
</feature>
<evidence type="ECO:0000313" key="12">
    <source>
        <dbReference type="Proteomes" id="UP000235114"/>
    </source>
</evidence>
<name>A0A2N5GK09_9BACI</name>
<evidence type="ECO:0000256" key="5">
    <source>
        <dbReference type="ARBA" id="ARBA00022989"/>
    </source>
</evidence>
<dbReference type="EMBL" id="PGVA01000032">
    <property type="protein sequence ID" value="PLR81660.1"/>
    <property type="molecule type" value="Genomic_DNA"/>
</dbReference>
<dbReference type="PIRSF" id="PIRSF006066">
    <property type="entry name" value="HI0050"/>
    <property type="match status" value="1"/>
</dbReference>
<sequence>MIWLFLASLFSLLLIGVPIAISMLISAVVMLVSLGLFDTGILGEYLIKGANSFSLMAIPFFILTGEIMNAGGVSRRIVDFASSLVGHIRGGLGYVVIISGVIFAGLSGSAVADTAALGAILIPMMIAKGYNKNRATGLTAATGILGTIIPPSIPMILFGVVGGVSISKLFMAGIVPGLLMAVGLMVVWYFVSKRDNSDTLPKATSQERWVALKRAFLALLLPVIIIVGLRGGVFTPTEAGVVAAVYAFIISLIYRELKWTEIPKVFVETAKTTGVVMFVAATAIVSGYAITVGQVPRELGEFLSNITTNPTLLLVIIMLFLLIVGCVMDLTPAILIFTPVLLPVVKAVGIDPVYFGLLMVINLSIGLITPPVGTVLYVGCGISKISIIDITKGIFPFLLVQMAILFLLVLFPGIVTVPLEFFTE</sequence>
<keyword evidence="6 7" id="KW-0472">Membrane</keyword>
<feature type="transmembrane region" description="Helical" evidence="7">
    <location>
        <begin position="211"/>
        <end position="229"/>
    </location>
</feature>
<dbReference type="Proteomes" id="UP000235114">
    <property type="component" value="Unassembled WGS sequence"/>
</dbReference>
<protein>
    <submittedName>
        <fullName evidence="9">L-dehydroascorbate transporter large permease subunit</fullName>
    </submittedName>
</protein>
<reference evidence="10 12" key="2">
    <citation type="submission" date="2017-12" db="EMBL/GenBank/DDBJ databases">
        <title>Comparative Functional Genomics of Dry Heat Resistant strains isolated from the Viking Spacecraft.</title>
        <authorList>
            <person name="Seuylemezian A."/>
            <person name="Cooper K."/>
            <person name="Vaishampayan P."/>
        </authorList>
    </citation>
    <scope>NUCLEOTIDE SEQUENCE [LARGE SCALE GENOMIC DNA]</scope>
    <source>
        <strain evidence="10 12">ATCC 29669</strain>
    </source>
</reference>
<evidence type="ECO:0000256" key="3">
    <source>
        <dbReference type="ARBA" id="ARBA00022519"/>
    </source>
</evidence>
<evidence type="ECO:0000256" key="4">
    <source>
        <dbReference type="ARBA" id="ARBA00022692"/>
    </source>
</evidence>
<reference evidence="9 11" key="1">
    <citation type="submission" date="2017-11" db="EMBL/GenBank/DDBJ databases">
        <title>Comparitive Functional Genomics of Dry Heat Resistant strains isolated from the Viking Spacecraft.</title>
        <authorList>
            <person name="Seuylemezian A."/>
            <person name="Cooper K."/>
            <person name="Vaishampayan P."/>
        </authorList>
    </citation>
    <scope>NUCLEOTIDE SEQUENCE [LARGE SCALE GENOMIC DNA]</scope>
    <source>
        <strain evidence="9 11">M4.6</strain>
    </source>
</reference>
<dbReference type="NCBIfam" id="TIGR00786">
    <property type="entry name" value="dctM"/>
    <property type="match status" value="1"/>
</dbReference>
<feature type="transmembrane region" description="Helical" evidence="7">
    <location>
        <begin position="354"/>
        <end position="382"/>
    </location>
</feature>
<evidence type="ECO:0000256" key="6">
    <source>
        <dbReference type="ARBA" id="ARBA00023136"/>
    </source>
</evidence>
<feature type="transmembrane region" description="Helical" evidence="7">
    <location>
        <begin position="274"/>
        <end position="291"/>
    </location>
</feature>
<feature type="transmembrane region" description="Helical" evidence="7">
    <location>
        <begin position="312"/>
        <end position="342"/>
    </location>
</feature>
<feature type="domain" description="TRAP C4-dicarboxylate transport system permease DctM subunit" evidence="8">
    <location>
        <begin position="6"/>
        <end position="414"/>
    </location>
</feature>
<gene>
    <name evidence="9" type="ORF">CU635_14475</name>
    <name evidence="10" type="ORF">CVD25_20655</name>
</gene>
<accession>A0A2N5GK09</accession>
<keyword evidence="4 7" id="KW-0812">Transmembrane</keyword>
<dbReference type="GO" id="GO:0022857">
    <property type="term" value="F:transmembrane transporter activity"/>
    <property type="evidence" value="ECO:0007669"/>
    <property type="project" value="TreeGrafter"/>
</dbReference>
<feature type="transmembrane region" description="Helical" evidence="7">
    <location>
        <begin position="236"/>
        <end position="254"/>
    </location>
</feature>
<evidence type="ECO:0000256" key="7">
    <source>
        <dbReference type="SAM" id="Phobius"/>
    </source>
</evidence>
<comment type="subcellular location">
    <subcellularLocation>
        <location evidence="1">Cell inner membrane</location>
        <topology evidence="1">Multi-pass membrane protein</topology>
    </subcellularLocation>
</comment>
<dbReference type="InterPro" id="IPR004681">
    <property type="entry name" value="TRAP_DctM"/>
</dbReference>
<proteinExistence type="predicted"/>
<evidence type="ECO:0000256" key="1">
    <source>
        <dbReference type="ARBA" id="ARBA00004429"/>
    </source>
</evidence>
<dbReference type="InterPro" id="IPR010656">
    <property type="entry name" value="DctM"/>
</dbReference>